<evidence type="ECO:0000256" key="3">
    <source>
        <dbReference type="ARBA" id="ARBA00022475"/>
    </source>
</evidence>
<evidence type="ECO:0000256" key="2">
    <source>
        <dbReference type="ARBA" id="ARBA00022448"/>
    </source>
</evidence>
<proteinExistence type="predicted"/>
<feature type="domain" description="Phosphotransferase system EIIC" evidence="9">
    <location>
        <begin position="2"/>
        <end position="325"/>
    </location>
</feature>
<name>A0A9E2KBP3_9FIRM</name>
<keyword evidence="7 8" id="KW-0472">Membrane</keyword>
<sequence length="328" mass="34231">IGTIIKQLGSFFSNLWIGQMLMMLGKLGTVMTGVGIAVGVAHQLGASKLVLYSSIINGLVGAYGAKLAAGVVIIENDILLSGPGDPLGAFVAAVIGVEIGRLVSGKSKLDILLTPAVTILSGSIAQYCIEPSLSQFTTLLSELIKMAMTLQPFFMGIVVSVIMGVFLTLPISSAAIGVILNLSGIAGGAATAGCCAQMIGFAIMSYRENKINGLIAQGLGTSMLQMPNIIKNPKIWLPPILASAITGPVASVVFKLENIATGSGMGTSGLVGPLLMWQTMIDKGVSGKMLIVEILLVCFVLPGILTWIFAEILRKMNWIKPSDLKLEL</sequence>
<evidence type="ECO:0000256" key="5">
    <source>
        <dbReference type="ARBA" id="ARBA00022692"/>
    </source>
</evidence>
<dbReference type="InterPro" id="IPR003352">
    <property type="entry name" value="PTS_EIIC"/>
</dbReference>
<evidence type="ECO:0000313" key="10">
    <source>
        <dbReference type="EMBL" id="MBU3804145.1"/>
    </source>
</evidence>
<feature type="transmembrane region" description="Helical" evidence="8">
    <location>
        <begin position="20"/>
        <end position="42"/>
    </location>
</feature>
<feature type="transmembrane region" description="Helical" evidence="8">
    <location>
        <begin position="153"/>
        <end position="179"/>
    </location>
</feature>
<feature type="transmembrane region" description="Helical" evidence="8">
    <location>
        <begin position="49"/>
        <end position="74"/>
    </location>
</feature>
<organism evidence="10 11">
    <name type="scientific">Candidatus Cellulosilyticum pullistercoris</name>
    <dbReference type="NCBI Taxonomy" id="2838521"/>
    <lineage>
        <taxon>Bacteria</taxon>
        <taxon>Bacillati</taxon>
        <taxon>Bacillota</taxon>
        <taxon>Clostridia</taxon>
        <taxon>Lachnospirales</taxon>
        <taxon>Cellulosilyticaceae</taxon>
        <taxon>Cellulosilyticum</taxon>
    </lineage>
</organism>
<keyword evidence="2" id="KW-0813">Transport</keyword>
<dbReference type="GO" id="GO:0008982">
    <property type="term" value="F:protein-N(PI)-phosphohistidine-sugar phosphotransferase activity"/>
    <property type="evidence" value="ECO:0007669"/>
    <property type="project" value="InterPro"/>
</dbReference>
<dbReference type="GO" id="GO:0009401">
    <property type="term" value="P:phosphoenolpyruvate-dependent sugar phosphotransferase system"/>
    <property type="evidence" value="ECO:0007669"/>
    <property type="project" value="InterPro"/>
</dbReference>
<comment type="caution">
    <text evidence="10">The sequence shown here is derived from an EMBL/GenBank/DDBJ whole genome shotgun (WGS) entry which is preliminary data.</text>
</comment>
<evidence type="ECO:0000256" key="4">
    <source>
        <dbReference type="ARBA" id="ARBA00022597"/>
    </source>
</evidence>
<evidence type="ECO:0000313" key="11">
    <source>
        <dbReference type="Proteomes" id="UP000824229"/>
    </source>
</evidence>
<dbReference type="GO" id="GO:0005886">
    <property type="term" value="C:plasma membrane"/>
    <property type="evidence" value="ECO:0007669"/>
    <property type="project" value="UniProtKB-SubCell"/>
</dbReference>
<dbReference type="Pfam" id="PF13303">
    <property type="entry name" value="PTS_EIIC_2"/>
    <property type="match status" value="1"/>
</dbReference>
<protein>
    <submittedName>
        <fullName evidence="10">PTS sugar transporter subunit IIC</fullName>
    </submittedName>
</protein>
<keyword evidence="6 8" id="KW-1133">Transmembrane helix</keyword>
<feature type="transmembrane region" description="Helical" evidence="8">
    <location>
        <begin position="86"/>
        <end position="103"/>
    </location>
</feature>
<evidence type="ECO:0000259" key="9">
    <source>
        <dbReference type="Pfam" id="PF13303"/>
    </source>
</evidence>
<feature type="transmembrane region" description="Helical" evidence="8">
    <location>
        <begin position="235"/>
        <end position="253"/>
    </location>
</feature>
<evidence type="ECO:0000256" key="6">
    <source>
        <dbReference type="ARBA" id="ARBA00022989"/>
    </source>
</evidence>
<reference evidence="10" key="2">
    <citation type="submission" date="2021-04" db="EMBL/GenBank/DDBJ databases">
        <authorList>
            <person name="Gilroy R."/>
        </authorList>
    </citation>
    <scope>NUCLEOTIDE SEQUENCE</scope>
    <source>
        <strain evidence="10">B5-657</strain>
    </source>
</reference>
<keyword evidence="3" id="KW-1003">Cell membrane</keyword>
<feature type="transmembrane region" description="Helical" evidence="8">
    <location>
        <begin position="259"/>
        <end position="277"/>
    </location>
</feature>
<accession>A0A9E2KBP3</accession>
<gene>
    <name evidence="10" type="ORF">H9872_05240</name>
</gene>
<feature type="non-terminal residue" evidence="10">
    <location>
        <position position="1"/>
    </location>
</feature>
<dbReference type="AlphaFoldDB" id="A0A9E2KBP3"/>
<reference evidence="10" key="1">
    <citation type="journal article" date="2021" name="PeerJ">
        <title>Extensive microbial diversity within the chicken gut microbiome revealed by metagenomics and culture.</title>
        <authorList>
            <person name="Gilroy R."/>
            <person name="Ravi A."/>
            <person name="Getino M."/>
            <person name="Pursley I."/>
            <person name="Horton D.L."/>
            <person name="Alikhan N.F."/>
            <person name="Baker D."/>
            <person name="Gharbi K."/>
            <person name="Hall N."/>
            <person name="Watson M."/>
            <person name="Adriaenssens E.M."/>
            <person name="Foster-Nyarko E."/>
            <person name="Jarju S."/>
            <person name="Secka A."/>
            <person name="Antonio M."/>
            <person name="Oren A."/>
            <person name="Chaudhuri R.R."/>
            <person name="La Ragione R."/>
            <person name="Hildebrand F."/>
            <person name="Pallen M.J."/>
        </authorList>
    </citation>
    <scope>NUCLEOTIDE SEQUENCE</scope>
    <source>
        <strain evidence="10">B5-657</strain>
    </source>
</reference>
<evidence type="ECO:0000256" key="1">
    <source>
        <dbReference type="ARBA" id="ARBA00004651"/>
    </source>
</evidence>
<dbReference type="EMBL" id="JAHLFQ010000117">
    <property type="protein sequence ID" value="MBU3804145.1"/>
    <property type="molecule type" value="Genomic_DNA"/>
</dbReference>
<evidence type="ECO:0000256" key="7">
    <source>
        <dbReference type="ARBA" id="ARBA00023136"/>
    </source>
</evidence>
<evidence type="ECO:0000256" key="8">
    <source>
        <dbReference type="SAM" id="Phobius"/>
    </source>
</evidence>
<keyword evidence="5 8" id="KW-0812">Transmembrane</keyword>
<comment type="subcellular location">
    <subcellularLocation>
        <location evidence="1">Cell membrane</location>
        <topology evidence="1">Multi-pass membrane protein</topology>
    </subcellularLocation>
</comment>
<feature type="transmembrane region" description="Helical" evidence="8">
    <location>
        <begin position="185"/>
        <end position="206"/>
    </location>
</feature>
<dbReference type="Proteomes" id="UP000824229">
    <property type="component" value="Unassembled WGS sequence"/>
</dbReference>
<keyword evidence="4 10" id="KW-0762">Sugar transport</keyword>
<feature type="transmembrane region" description="Helical" evidence="8">
    <location>
        <begin position="289"/>
        <end position="310"/>
    </location>
</feature>